<evidence type="ECO:0000256" key="7">
    <source>
        <dbReference type="ARBA" id="ARBA00022984"/>
    </source>
</evidence>
<dbReference type="InterPro" id="IPR005761">
    <property type="entry name" value="UDP-N-AcMur-Glu-dNH2Pim_ligase"/>
</dbReference>
<dbReference type="InterPro" id="IPR018109">
    <property type="entry name" value="Folylpolyglutamate_synth_CS"/>
</dbReference>
<dbReference type="PROSITE" id="PS01011">
    <property type="entry name" value="FOLYLPOLYGLU_SYNT_1"/>
    <property type="match status" value="1"/>
</dbReference>
<gene>
    <name evidence="13" type="ORF">COS49_01775</name>
</gene>
<sequence length="420" mass="47031">MKNLLKKITPDFLLNWYHFGWALLGAVIYRFPSKRLKVIGVTGTNGKSTVVFLISQILEEVGYSVASLSSIQFKIKNNVWLNDLKMTMPGRLRIQKFLRQAVQAGCQYAVLEVTSEGIKQNRHQFIEFETALLTNLTAEHLESHGGFDNYRKAKGELFQKVVLQGKTIVNLEDPAAGYFLQFSAKEKWGYSLNHKDIPEIKIVQAENCQLNQTGVSFSVKGINFNLNLLGEFNIANALAAIALGLAEKIPLAKIKLALEKVKGLPGRLEIVIREPFTVIVDYAHTPDALEKVYQTVKEMTAGQLIGVLGAAGGGRDKWKRPQLGQIAEKYLDKIIITNEDPYDEDPRAIIEQVAVGLKQKQAEKILDRRQAIKKALKMARAGDVVIITGKGCEPWICLANGRKMPWDDRRVVKEEFAKLS</sequence>
<keyword evidence="7 9" id="KW-0573">Peptidoglycan synthesis</keyword>
<dbReference type="EMBL" id="PEUX01000037">
    <property type="protein sequence ID" value="PIV10199.1"/>
    <property type="molecule type" value="Genomic_DNA"/>
</dbReference>
<dbReference type="InterPro" id="IPR036615">
    <property type="entry name" value="Mur_ligase_C_dom_sf"/>
</dbReference>
<dbReference type="GO" id="GO:0009252">
    <property type="term" value="P:peptidoglycan biosynthetic process"/>
    <property type="evidence" value="ECO:0007669"/>
    <property type="project" value="UniProtKB-UniPathway"/>
</dbReference>
<comment type="similarity">
    <text evidence="1">Belongs to the MurCDEF family. MurE subfamily.</text>
</comment>
<dbReference type="GO" id="GO:0005524">
    <property type="term" value="F:ATP binding"/>
    <property type="evidence" value="ECO:0007669"/>
    <property type="project" value="UniProtKB-KW"/>
</dbReference>
<dbReference type="GO" id="GO:0071555">
    <property type="term" value="P:cell wall organization"/>
    <property type="evidence" value="ECO:0007669"/>
    <property type="project" value="UniProtKB-KW"/>
</dbReference>
<keyword evidence="10" id="KW-0812">Transmembrane</keyword>
<dbReference type="Gene3D" id="3.40.1190.10">
    <property type="entry name" value="Mur-like, catalytic domain"/>
    <property type="match status" value="1"/>
</dbReference>
<keyword evidence="4" id="KW-0547">Nucleotide-binding</keyword>
<name>A0A2M7BUI5_9BACT</name>
<dbReference type="Gene3D" id="3.90.190.20">
    <property type="entry name" value="Mur ligase, C-terminal domain"/>
    <property type="match status" value="1"/>
</dbReference>
<keyword evidence="3 13" id="KW-0436">Ligase</keyword>
<evidence type="ECO:0000256" key="5">
    <source>
        <dbReference type="ARBA" id="ARBA00022840"/>
    </source>
</evidence>
<dbReference type="NCBIfam" id="TIGR01085">
    <property type="entry name" value="murE"/>
    <property type="match status" value="1"/>
</dbReference>
<comment type="pathway">
    <text evidence="9">Cell wall biogenesis; peptidoglycan biosynthesis.</text>
</comment>
<evidence type="ECO:0000313" key="13">
    <source>
        <dbReference type="EMBL" id="PIV10199.1"/>
    </source>
</evidence>
<comment type="subcellular location">
    <subcellularLocation>
        <location evidence="9">Cytoplasm</location>
    </subcellularLocation>
</comment>
<keyword evidence="10" id="KW-0472">Membrane</keyword>
<accession>A0A2M7BUI5</accession>
<evidence type="ECO:0000256" key="10">
    <source>
        <dbReference type="SAM" id="Phobius"/>
    </source>
</evidence>
<evidence type="ECO:0000256" key="8">
    <source>
        <dbReference type="ARBA" id="ARBA00023316"/>
    </source>
</evidence>
<dbReference type="GO" id="GO:0004326">
    <property type="term" value="F:tetrahydrofolylpolyglutamate synthase activity"/>
    <property type="evidence" value="ECO:0007669"/>
    <property type="project" value="InterPro"/>
</dbReference>
<evidence type="ECO:0000259" key="11">
    <source>
        <dbReference type="Pfam" id="PF02875"/>
    </source>
</evidence>
<dbReference type="GO" id="GO:0051301">
    <property type="term" value="P:cell division"/>
    <property type="evidence" value="ECO:0007669"/>
    <property type="project" value="UniProtKB-KW"/>
</dbReference>
<evidence type="ECO:0000259" key="12">
    <source>
        <dbReference type="Pfam" id="PF08245"/>
    </source>
</evidence>
<dbReference type="Proteomes" id="UP000229894">
    <property type="component" value="Unassembled WGS sequence"/>
</dbReference>
<keyword evidence="6 9" id="KW-0133">Cell shape</keyword>
<dbReference type="GO" id="GO:0005737">
    <property type="term" value="C:cytoplasm"/>
    <property type="evidence" value="ECO:0007669"/>
    <property type="project" value="UniProtKB-SubCell"/>
</dbReference>
<dbReference type="InterPro" id="IPR013221">
    <property type="entry name" value="Mur_ligase_cen"/>
</dbReference>
<keyword evidence="10" id="KW-1133">Transmembrane helix</keyword>
<dbReference type="SUPFAM" id="SSF53244">
    <property type="entry name" value="MurD-like peptide ligases, peptide-binding domain"/>
    <property type="match status" value="1"/>
</dbReference>
<dbReference type="GO" id="GO:0008360">
    <property type="term" value="P:regulation of cell shape"/>
    <property type="evidence" value="ECO:0007669"/>
    <property type="project" value="UniProtKB-KW"/>
</dbReference>
<evidence type="ECO:0000256" key="2">
    <source>
        <dbReference type="ARBA" id="ARBA00022490"/>
    </source>
</evidence>
<dbReference type="AlphaFoldDB" id="A0A2M7BUI5"/>
<comment type="caution">
    <text evidence="13">The sequence shown here is derived from an EMBL/GenBank/DDBJ whole genome shotgun (WGS) entry which is preliminary data.</text>
</comment>
<dbReference type="InterPro" id="IPR036565">
    <property type="entry name" value="Mur-like_cat_sf"/>
</dbReference>
<dbReference type="Pfam" id="PF02875">
    <property type="entry name" value="Mur_ligase_C"/>
    <property type="match status" value="1"/>
</dbReference>
<keyword evidence="8 9" id="KW-0961">Cell wall biogenesis/degradation</keyword>
<dbReference type="NCBIfam" id="NF001126">
    <property type="entry name" value="PRK00139.1-4"/>
    <property type="match status" value="1"/>
</dbReference>
<dbReference type="InterPro" id="IPR004101">
    <property type="entry name" value="Mur_ligase_C"/>
</dbReference>
<organism evidence="13 14">
    <name type="scientific">Candidatus Portnoybacteria bacterium CG03_land_8_20_14_0_80_41_10</name>
    <dbReference type="NCBI Taxonomy" id="1974808"/>
    <lineage>
        <taxon>Bacteria</taxon>
        <taxon>Candidatus Portnoyibacteriota</taxon>
    </lineage>
</organism>
<evidence type="ECO:0000256" key="9">
    <source>
        <dbReference type="RuleBase" id="RU004135"/>
    </source>
</evidence>
<evidence type="ECO:0000256" key="3">
    <source>
        <dbReference type="ARBA" id="ARBA00022598"/>
    </source>
</evidence>
<evidence type="ECO:0000256" key="4">
    <source>
        <dbReference type="ARBA" id="ARBA00022741"/>
    </source>
</evidence>
<feature type="transmembrane region" description="Helical" evidence="10">
    <location>
        <begin position="12"/>
        <end position="31"/>
    </location>
</feature>
<evidence type="ECO:0000313" key="14">
    <source>
        <dbReference type="Proteomes" id="UP000229894"/>
    </source>
</evidence>
<feature type="domain" description="Mur ligase central" evidence="12">
    <location>
        <begin position="41"/>
        <end position="243"/>
    </location>
</feature>
<keyword evidence="9" id="KW-0132">Cell division</keyword>
<feature type="domain" description="Mur ligase C-terminal" evidence="11">
    <location>
        <begin position="266"/>
        <end position="391"/>
    </location>
</feature>
<reference evidence="14" key="1">
    <citation type="submission" date="2017-09" db="EMBL/GenBank/DDBJ databases">
        <title>Depth-based differentiation of microbial function through sediment-hosted aquifers and enrichment of novel symbionts in the deep terrestrial subsurface.</title>
        <authorList>
            <person name="Probst A.J."/>
            <person name="Ladd B."/>
            <person name="Jarett J.K."/>
            <person name="Geller-Mcgrath D.E."/>
            <person name="Sieber C.M.K."/>
            <person name="Emerson J.B."/>
            <person name="Anantharaman K."/>
            <person name="Thomas B.C."/>
            <person name="Malmstrom R."/>
            <person name="Stieglmeier M."/>
            <person name="Klingl A."/>
            <person name="Woyke T."/>
            <person name="Ryan C.M."/>
            <person name="Banfield J.F."/>
        </authorList>
    </citation>
    <scope>NUCLEOTIDE SEQUENCE [LARGE SCALE GENOMIC DNA]</scope>
</reference>
<keyword evidence="2" id="KW-0963">Cytoplasm</keyword>
<dbReference type="Pfam" id="PF08245">
    <property type="entry name" value="Mur_ligase_M"/>
    <property type="match status" value="1"/>
</dbReference>
<dbReference type="PANTHER" id="PTHR23135">
    <property type="entry name" value="MUR LIGASE FAMILY MEMBER"/>
    <property type="match status" value="1"/>
</dbReference>
<keyword evidence="5" id="KW-0067">ATP-binding</keyword>
<dbReference type="SUPFAM" id="SSF53623">
    <property type="entry name" value="MurD-like peptide ligases, catalytic domain"/>
    <property type="match status" value="1"/>
</dbReference>
<dbReference type="PANTHER" id="PTHR23135:SF4">
    <property type="entry name" value="UDP-N-ACETYLMURAMOYL-L-ALANYL-D-GLUTAMATE--2,6-DIAMINOPIMELATE LIGASE MURE HOMOLOG, CHLOROPLASTIC"/>
    <property type="match status" value="1"/>
</dbReference>
<evidence type="ECO:0000256" key="6">
    <source>
        <dbReference type="ARBA" id="ARBA00022960"/>
    </source>
</evidence>
<evidence type="ECO:0000256" key="1">
    <source>
        <dbReference type="ARBA" id="ARBA00005898"/>
    </source>
</evidence>
<dbReference type="UniPathway" id="UPA00219"/>
<keyword evidence="9" id="KW-0131">Cell cycle</keyword>
<protein>
    <submittedName>
        <fullName evidence="13">UDP-N-acetylmuramoyl-L-alanyl-D-glutamate--2, 6-diaminopimelate ligase</fullName>
    </submittedName>
</protein>
<proteinExistence type="inferred from homology"/>